<dbReference type="AlphaFoldDB" id="A0AAI8UUD1"/>
<sequence>MKCADAELHSLDDFLRHLKLFHKELKATSPHCCPVDSCHMRPYSSRKIFLRHFHAKHKKYIKSSSPQTDCSVGTSYNRQQVPPVEHIYTMEIDNIDTSSENLEVHPVTDNDRFTRMQEIVTTFCSLLNSHSSMPSVIVTSTLNHVCDLFRTANDVYKEKLSSLCQTYDSESSSHFLPGMEKVFGFVEMAFNQLKSGYRQIKYFESTGLYIPPETIKLGSTYKVKKKLNKYARAIHHESNVFISMRKVLQLFFSQPNVLNQYQNYLAKLEANNVCFENFVQGSAWLQVPKPQDGILLPLLLFNDEFECGNPLGSHAGVNKINGTYFSIACTPPEKRSLDTFFVTMLTKASYLKRYGNKVFSPLVKEFNFLSQEGIMVCCENSPPQKIYFQLGLLLGDHLGLNGILGFVENFSTSERCCRICRATRLQRASMVVEDPALLRTVKNYEQDIRKHDPKATGINKYCVFNQVKNYHIIEFPSVDVLHDLFLGIIKYDLLFLLNHYVNISKRFTLKQLNSRIANFDFGCDFSSKPPVFSAKSPSKIKIKLSGSECAIFIKYLGLLIGHWIPTNDPVWELYIALRRILDIITSSVLNKDIQSLLANAIEEHHSLYLELSGKNLTFKFHMLTHYPGLIAKIGPLRPLWTAPGERKHKSLKNIANSFSCRKNLSLSLGKRNQLQLSHKLRSKKFSEEKVSCGPRESPVKKGNFLKKLNEACVTPIPYWFSNSSASSVPWVESGGTRYCQGFTLNFAFDEGSGFPQFGRIEKIFISKSQKIYFCLQNFVTECFNIKLHAFRIKPLMSFSVVNITDLEDFHPHNAVSFGFREVYVTSLHNC</sequence>
<evidence type="ECO:0000313" key="2">
    <source>
        <dbReference type="Proteomes" id="UP001152759"/>
    </source>
</evidence>
<keyword evidence="2" id="KW-1185">Reference proteome</keyword>
<organism evidence="1 2">
    <name type="scientific">Bemisia tabaci</name>
    <name type="common">Sweetpotato whitefly</name>
    <name type="synonym">Aleurodes tabaci</name>
    <dbReference type="NCBI Taxonomy" id="7038"/>
    <lineage>
        <taxon>Eukaryota</taxon>
        <taxon>Metazoa</taxon>
        <taxon>Ecdysozoa</taxon>
        <taxon>Arthropoda</taxon>
        <taxon>Hexapoda</taxon>
        <taxon>Insecta</taxon>
        <taxon>Pterygota</taxon>
        <taxon>Neoptera</taxon>
        <taxon>Paraneoptera</taxon>
        <taxon>Hemiptera</taxon>
        <taxon>Sternorrhyncha</taxon>
        <taxon>Aleyrodoidea</taxon>
        <taxon>Aleyrodidae</taxon>
        <taxon>Aleyrodinae</taxon>
        <taxon>Bemisia</taxon>
    </lineage>
</organism>
<proteinExistence type="predicted"/>
<comment type="caution">
    <text evidence="1">The sequence shown here is derived from an EMBL/GenBank/DDBJ whole genome shotgun (WGS) entry which is preliminary data.</text>
</comment>
<dbReference type="PANTHER" id="PTHR31912:SF34">
    <property type="entry name" value="NOTOCHORD-RELATED PROTEIN"/>
    <property type="match status" value="1"/>
</dbReference>
<evidence type="ECO:0000313" key="1">
    <source>
        <dbReference type="EMBL" id="CAH0749401.1"/>
    </source>
</evidence>
<name>A0AAI8UUD1_BEMTA</name>
<dbReference type="Proteomes" id="UP001152759">
    <property type="component" value="Unassembled WGS sequence"/>
</dbReference>
<dbReference type="EMBL" id="CAKKNF020000095">
    <property type="protein sequence ID" value="CAH0749401.1"/>
    <property type="molecule type" value="Genomic_DNA"/>
</dbReference>
<accession>A0AAI8UUD1</accession>
<reference evidence="1" key="1">
    <citation type="submission" date="2021-12" db="EMBL/GenBank/DDBJ databases">
        <authorList>
            <person name="King R."/>
        </authorList>
    </citation>
    <scope>NUCLEOTIDE SEQUENCE</scope>
</reference>
<gene>
    <name evidence="1" type="ORF">BEMITA_LOCUS220</name>
</gene>
<protein>
    <submittedName>
        <fullName evidence="1">Uncharacterized protein</fullName>
    </submittedName>
</protein>
<dbReference type="PANTHER" id="PTHR31912">
    <property type="entry name" value="IP13529P"/>
    <property type="match status" value="1"/>
</dbReference>